<comment type="cofactor">
    <cofactor evidence="1 12">
        <name>FAD</name>
        <dbReference type="ChEBI" id="CHEBI:57692"/>
    </cofactor>
</comment>
<dbReference type="AlphaFoldDB" id="A0A8J8T0B7"/>
<evidence type="ECO:0000256" key="11">
    <source>
        <dbReference type="ARBA" id="ARBA00023136"/>
    </source>
</evidence>
<feature type="domain" description="Flavoprotein pyridine nucleotide cytochrome reductase-like FAD-binding" evidence="14">
    <location>
        <begin position="7"/>
        <end position="73"/>
    </location>
</feature>
<evidence type="ECO:0000256" key="3">
    <source>
        <dbReference type="ARBA" id="ARBA00012011"/>
    </source>
</evidence>
<dbReference type="InterPro" id="IPR001834">
    <property type="entry name" value="CBR-like"/>
</dbReference>
<evidence type="ECO:0000256" key="10">
    <source>
        <dbReference type="ARBA" id="ARBA00023027"/>
    </source>
</evidence>
<keyword evidence="6" id="KW-1000">Mitochondrion outer membrane</keyword>
<evidence type="ECO:0000259" key="14">
    <source>
        <dbReference type="Pfam" id="PF00970"/>
    </source>
</evidence>
<dbReference type="PRINTS" id="PR00371">
    <property type="entry name" value="FPNCR"/>
</dbReference>
<dbReference type="PRINTS" id="PR00406">
    <property type="entry name" value="CYTB5RDTASE"/>
</dbReference>
<keyword evidence="4 12" id="KW-0285">Flavoprotein</keyword>
<dbReference type="Pfam" id="PF00175">
    <property type="entry name" value="NAD_binding_1"/>
    <property type="match status" value="1"/>
</dbReference>
<gene>
    <name evidence="15" type="ORF">FGO68_gene11560</name>
</gene>
<evidence type="ECO:0000256" key="8">
    <source>
        <dbReference type="ARBA" id="ARBA00022989"/>
    </source>
</evidence>
<dbReference type="SUPFAM" id="SSF52343">
    <property type="entry name" value="Ferredoxin reductase-like, C-terminal NADP-linked domain"/>
    <property type="match status" value="1"/>
</dbReference>
<dbReference type="InterPro" id="IPR008333">
    <property type="entry name" value="Cbr1-like_FAD-bd_dom"/>
</dbReference>
<comment type="caution">
    <text evidence="15">The sequence shown here is derived from an EMBL/GenBank/DDBJ whole genome shotgun (WGS) entry which is preliminary data.</text>
</comment>
<dbReference type="Gene3D" id="2.40.30.10">
    <property type="entry name" value="Translation factors"/>
    <property type="match status" value="1"/>
</dbReference>
<accession>A0A8J8T0B7</accession>
<dbReference type="OrthoDB" id="432685at2759"/>
<evidence type="ECO:0000256" key="2">
    <source>
        <dbReference type="ARBA" id="ARBA00004294"/>
    </source>
</evidence>
<proteinExistence type="predicted"/>
<sequence length="216" mass="24273">MPTPENPKGEEVERKYTPVSSVRNNGTVDFVIKIYRKNVHPRFPEGGIMTQYLESLEAGQSLLMRGPLGQLEYHGFGKFLIKKQILQKKKIGMVAGGTGITPCYQVLQAALNGDDGTTLSLIFGNRTVEDILLRDELDQFKSNYETRFNLHYTVDVQPTIPWTHSVGFVTADLIKSQLPAPSDDTIILYCGPPPFEEMMKKHLAGLGYNDDMVFKF</sequence>
<dbReference type="FunFam" id="3.40.50.80:FF:000019">
    <property type="entry name" value="NADH-cytochrome b5 reductase"/>
    <property type="match status" value="1"/>
</dbReference>
<evidence type="ECO:0000256" key="1">
    <source>
        <dbReference type="ARBA" id="ARBA00001974"/>
    </source>
</evidence>
<dbReference type="CDD" id="cd06183">
    <property type="entry name" value="cyt_b5_reduct_like"/>
    <property type="match status" value="1"/>
</dbReference>
<comment type="subcellular location">
    <subcellularLocation>
        <location evidence="2">Mitochondrion outer membrane</location>
    </subcellularLocation>
</comment>
<evidence type="ECO:0000259" key="13">
    <source>
        <dbReference type="Pfam" id="PF00175"/>
    </source>
</evidence>
<feature type="binding site" evidence="12">
    <location>
        <position position="16"/>
    </location>
    <ligand>
        <name>FAD</name>
        <dbReference type="ChEBI" id="CHEBI:57692"/>
    </ligand>
</feature>
<feature type="binding site" evidence="12">
    <location>
        <position position="14"/>
    </location>
    <ligand>
        <name>FAD</name>
        <dbReference type="ChEBI" id="CHEBI:57692"/>
    </ligand>
</feature>
<evidence type="ECO:0000313" key="16">
    <source>
        <dbReference type="Proteomes" id="UP000785679"/>
    </source>
</evidence>
<dbReference type="Proteomes" id="UP000785679">
    <property type="component" value="Unassembled WGS sequence"/>
</dbReference>
<reference evidence="15" key="1">
    <citation type="submission" date="2019-06" db="EMBL/GenBank/DDBJ databases">
        <authorList>
            <person name="Zheng W."/>
        </authorList>
    </citation>
    <scope>NUCLEOTIDE SEQUENCE</scope>
    <source>
        <strain evidence="15">QDHG01</strain>
    </source>
</reference>
<keyword evidence="16" id="KW-1185">Reference proteome</keyword>
<keyword evidence="5" id="KW-0812">Transmembrane</keyword>
<keyword evidence="10" id="KW-0520">NAD</keyword>
<feature type="binding site" evidence="12">
    <location>
        <position position="49"/>
    </location>
    <ligand>
        <name>FAD</name>
        <dbReference type="ChEBI" id="CHEBI:57692"/>
    </ligand>
</feature>
<name>A0A8J8T0B7_HALGN</name>
<feature type="binding site" evidence="12">
    <location>
        <position position="33"/>
    </location>
    <ligand>
        <name>FAD</name>
        <dbReference type="ChEBI" id="CHEBI:57692"/>
    </ligand>
</feature>
<evidence type="ECO:0000256" key="6">
    <source>
        <dbReference type="ARBA" id="ARBA00022787"/>
    </source>
</evidence>
<dbReference type="Gene3D" id="3.40.50.80">
    <property type="entry name" value="Nucleotide-binding domain of ferredoxin-NADP reductase (FNR) module"/>
    <property type="match status" value="1"/>
</dbReference>
<dbReference type="PANTHER" id="PTHR19370:SF184">
    <property type="entry name" value="NADH-CYTOCHROME B5 REDUCTASE-LIKE"/>
    <property type="match status" value="1"/>
</dbReference>
<dbReference type="SUPFAM" id="SSF63380">
    <property type="entry name" value="Riboflavin synthase domain-like"/>
    <property type="match status" value="1"/>
</dbReference>
<dbReference type="EMBL" id="RRYP01012807">
    <property type="protein sequence ID" value="TNV76881.1"/>
    <property type="molecule type" value="Genomic_DNA"/>
</dbReference>
<keyword evidence="6" id="KW-0496">Mitochondrion</keyword>
<dbReference type="PANTHER" id="PTHR19370">
    <property type="entry name" value="NADH-CYTOCHROME B5 REDUCTASE"/>
    <property type="match status" value="1"/>
</dbReference>
<dbReference type="GO" id="GO:0090524">
    <property type="term" value="F:cytochrome-b5 reductase activity, acting on NADH"/>
    <property type="evidence" value="ECO:0007669"/>
    <property type="project" value="UniProtKB-EC"/>
</dbReference>
<dbReference type="EC" id="1.6.2.2" evidence="3"/>
<evidence type="ECO:0000313" key="15">
    <source>
        <dbReference type="EMBL" id="TNV76881.1"/>
    </source>
</evidence>
<evidence type="ECO:0000256" key="7">
    <source>
        <dbReference type="ARBA" id="ARBA00022827"/>
    </source>
</evidence>
<evidence type="ECO:0000256" key="4">
    <source>
        <dbReference type="ARBA" id="ARBA00022630"/>
    </source>
</evidence>
<evidence type="ECO:0000256" key="9">
    <source>
        <dbReference type="ARBA" id="ARBA00023002"/>
    </source>
</evidence>
<dbReference type="InterPro" id="IPR001433">
    <property type="entry name" value="OxRdtase_FAD/NAD-bd"/>
</dbReference>
<feature type="binding site" evidence="12">
    <location>
        <position position="101"/>
    </location>
    <ligand>
        <name>FAD</name>
        <dbReference type="ChEBI" id="CHEBI:57692"/>
    </ligand>
</feature>
<keyword evidence="11" id="KW-0472">Membrane</keyword>
<dbReference type="Pfam" id="PF00970">
    <property type="entry name" value="FAD_binding_6"/>
    <property type="match status" value="1"/>
</dbReference>
<organism evidence="15 16">
    <name type="scientific">Halteria grandinella</name>
    <dbReference type="NCBI Taxonomy" id="5974"/>
    <lineage>
        <taxon>Eukaryota</taxon>
        <taxon>Sar</taxon>
        <taxon>Alveolata</taxon>
        <taxon>Ciliophora</taxon>
        <taxon>Intramacronucleata</taxon>
        <taxon>Spirotrichea</taxon>
        <taxon>Stichotrichia</taxon>
        <taxon>Sporadotrichida</taxon>
        <taxon>Halteriidae</taxon>
        <taxon>Halteria</taxon>
    </lineage>
</organism>
<evidence type="ECO:0000256" key="5">
    <source>
        <dbReference type="ARBA" id="ARBA00022692"/>
    </source>
</evidence>
<dbReference type="InterPro" id="IPR017938">
    <property type="entry name" value="Riboflavin_synthase-like_b-brl"/>
</dbReference>
<feature type="domain" description="Oxidoreductase FAD/NAD(P)-binding" evidence="13">
    <location>
        <begin position="93"/>
        <end position="200"/>
    </location>
</feature>
<keyword evidence="9" id="KW-0560">Oxidoreductase</keyword>
<feature type="binding site" evidence="12">
    <location>
        <position position="31"/>
    </location>
    <ligand>
        <name>FAD</name>
        <dbReference type="ChEBI" id="CHEBI:57692"/>
    </ligand>
</feature>
<dbReference type="InterPro" id="IPR039261">
    <property type="entry name" value="FNR_nucleotide-bd"/>
</dbReference>
<keyword evidence="8" id="KW-1133">Transmembrane helix</keyword>
<dbReference type="InterPro" id="IPR001709">
    <property type="entry name" value="Flavoprot_Pyr_Nucl_cyt_Rdtase"/>
</dbReference>
<keyword evidence="7 12" id="KW-0274">FAD</keyword>
<protein>
    <recommendedName>
        <fullName evidence="3">cytochrome-b5 reductase</fullName>
        <ecNumber evidence="3">1.6.2.2</ecNumber>
    </recommendedName>
</protein>
<dbReference type="GO" id="GO:0005741">
    <property type="term" value="C:mitochondrial outer membrane"/>
    <property type="evidence" value="ECO:0007669"/>
    <property type="project" value="UniProtKB-SubCell"/>
</dbReference>
<evidence type="ECO:0000256" key="12">
    <source>
        <dbReference type="PIRSR" id="PIRSR601834-1"/>
    </source>
</evidence>